<feature type="signal peptide" evidence="2">
    <location>
        <begin position="1"/>
        <end position="23"/>
    </location>
</feature>
<feature type="chain" id="PRO_5008689616" description="Lipoprotein" evidence="2">
    <location>
        <begin position="24"/>
        <end position="466"/>
    </location>
</feature>
<dbReference type="OrthoDB" id="9830923at2"/>
<feature type="compositionally biased region" description="Low complexity" evidence="1">
    <location>
        <begin position="346"/>
        <end position="364"/>
    </location>
</feature>
<dbReference type="PROSITE" id="PS51257">
    <property type="entry name" value="PROKAR_LIPOPROTEIN"/>
    <property type="match status" value="1"/>
</dbReference>
<dbReference type="AlphaFoldDB" id="A0A1C4C1P5"/>
<feature type="region of interest" description="Disordered" evidence="1">
    <location>
        <begin position="277"/>
        <end position="301"/>
    </location>
</feature>
<reference evidence="4" key="1">
    <citation type="submission" date="2016-08" db="EMBL/GenBank/DDBJ databases">
        <authorList>
            <person name="Varghese N."/>
            <person name="Submissions Spin"/>
        </authorList>
    </citation>
    <scope>NUCLEOTIDE SEQUENCE [LARGE SCALE GENOMIC DNA]</scope>
    <source>
        <strain evidence="4">REICA_082</strain>
    </source>
</reference>
<evidence type="ECO:0008006" key="5">
    <source>
        <dbReference type="Google" id="ProtNLM"/>
    </source>
</evidence>
<gene>
    <name evidence="3" type="ORF">GA0061071_106180</name>
</gene>
<protein>
    <recommendedName>
        <fullName evidence="5">Lipoprotein</fullName>
    </recommendedName>
</protein>
<name>A0A1C4C1P5_9ENTR</name>
<evidence type="ECO:0000313" key="3">
    <source>
        <dbReference type="EMBL" id="SCC13015.1"/>
    </source>
</evidence>
<dbReference type="RefSeq" id="WP_061492732.1">
    <property type="nucleotide sequence ID" value="NZ_CP115659.1"/>
</dbReference>
<feature type="compositionally biased region" description="Low complexity" evidence="1">
    <location>
        <begin position="277"/>
        <end position="299"/>
    </location>
</feature>
<proteinExistence type="predicted"/>
<keyword evidence="2" id="KW-0732">Signal</keyword>
<evidence type="ECO:0000313" key="4">
    <source>
        <dbReference type="Proteomes" id="UP000198975"/>
    </source>
</evidence>
<evidence type="ECO:0000256" key="2">
    <source>
        <dbReference type="SAM" id="SignalP"/>
    </source>
</evidence>
<accession>A0A1C4C1P5</accession>
<keyword evidence="4" id="KW-1185">Reference proteome</keyword>
<evidence type="ECO:0000256" key="1">
    <source>
        <dbReference type="SAM" id="MobiDB-lite"/>
    </source>
</evidence>
<sequence>MIALKASIVVAGCALLLSGCASYDNTACNNAFTAGQNAINNKNYDAYLNNRQLMLQLCYSSQTEYKVTSAVMDYDNGLLKKLYDDKDYANLIKFTEQQFAASDTKDYFYHLLMQYQYYSGLAKQQASSNKTQAISTLTSYETLVTRYARELGAAHANYLYASSYKTHSEIGDGSKTLLDKFVTALNLTPLASGDMYTAAINLARDLKNNKLASRLGTQWSTLNSAWGGVDEGHRVVADSNKLRDVAAILKKKGFGDLSDVTAALAGTRHKTEVSNQQYAAQQAQAETERAQAAQQEAQQPSQVDTLVNAVTGVASSAIVAHASGGSVSQAVGNSLNQAALAANSSSESSYSPSASSGAGASSAGSSGGGSGGARPALSAEAMAIDLSGDCDTAERKGAEAAEKIGAQAQSPDAGICSSGKGVKLLGEIAVRVAQACKVRPTWKQMEDQGYETINEAQQTINDSCSP</sequence>
<feature type="region of interest" description="Disordered" evidence="1">
    <location>
        <begin position="346"/>
        <end position="375"/>
    </location>
</feature>
<organism evidence="3 4">
    <name type="scientific">Kosakonia oryzendophytica</name>
    <dbReference type="NCBI Taxonomy" id="1005665"/>
    <lineage>
        <taxon>Bacteria</taxon>
        <taxon>Pseudomonadati</taxon>
        <taxon>Pseudomonadota</taxon>
        <taxon>Gammaproteobacteria</taxon>
        <taxon>Enterobacterales</taxon>
        <taxon>Enterobacteriaceae</taxon>
        <taxon>Kosakonia</taxon>
    </lineage>
</organism>
<dbReference type="EMBL" id="FMAY01000006">
    <property type="protein sequence ID" value="SCC13015.1"/>
    <property type="molecule type" value="Genomic_DNA"/>
</dbReference>
<dbReference type="Proteomes" id="UP000198975">
    <property type="component" value="Unassembled WGS sequence"/>
</dbReference>